<name>A0A0S4LQ78_9BACT</name>
<evidence type="ECO:0000256" key="6">
    <source>
        <dbReference type="ARBA" id="ARBA00022692"/>
    </source>
</evidence>
<keyword evidence="5" id="KW-0808">Transferase</keyword>
<evidence type="ECO:0000259" key="18">
    <source>
        <dbReference type="Pfam" id="PF13807"/>
    </source>
</evidence>
<comment type="catalytic activity">
    <reaction evidence="13">
        <text>L-tyrosyl-[protein] + ATP = O-phospho-L-tyrosyl-[protein] + ADP + H(+)</text>
        <dbReference type="Rhea" id="RHEA:10596"/>
        <dbReference type="Rhea" id="RHEA-COMP:10136"/>
        <dbReference type="Rhea" id="RHEA-COMP:20101"/>
        <dbReference type="ChEBI" id="CHEBI:15378"/>
        <dbReference type="ChEBI" id="CHEBI:30616"/>
        <dbReference type="ChEBI" id="CHEBI:46858"/>
        <dbReference type="ChEBI" id="CHEBI:61978"/>
        <dbReference type="ChEBI" id="CHEBI:456216"/>
    </reaction>
</comment>
<dbReference type="InterPro" id="IPR032807">
    <property type="entry name" value="GNVR"/>
</dbReference>
<organism evidence="19 20">
    <name type="scientific">Candidatus Nitrospira nitrosa</name>
    <dbReference type="NCBI Taxonomy" id="1742972"/>
    <lineage>
        <taxon>Bacteria</taxon>
        <taxon>Pseudomonadati</taxon>
        <taxon>Nitrospirota</taxon>
        <taxon>Nitrospiria</taxon>
        <taxon>Nitrospirales</taxon>
        <taxon>Nitrospiraceae</taxon>
        <taxon>Nitrospira</taxon>
    </lineage>
</organism>
<evidence type="ECO:0000256" key="4">
    <source>
        <dbReference type="ARBA" id="ARBA00022519"/>
    </source>
</evidence>
<protein>
    <submittedName>
        <fullName evidence="19">Putative Lipopolysaccharide biosynthesis protein</fullName>
    </submittedName>
</protein>
<evidence type="ECO:0000256" key="5">
    <source>
        <dbReference type="ARBA" id="ARBA00022679"/>
    </source>
</evidence>
<evidence type="ECO:0000256" key="12">
    <source>
        <dbReference type="ARBA" id="ARBA00023137"/>
    </source>
</evidence>
<dbReference type="PANTHER" id="PTHR32309:SF31">
    <property type="entry name" value="CAPSULAR EXOPOLYSACCHARIDE FAMILY"/>
    <property type="match status" value="1"/>
</dbReference>
<dbReference type="GO" id="GO:0005886">
    <property type="term" value="C:plasma membrane"/>
    <property type="evidence" value="ECO:0007669"/>
    <property type="project" value="UniProtKB-SubCell"/>
</dbReference>
<evidence type="ECO:0000256" key="3">
    <source>
        <dbReference type="ARBA" id="ARBA00022475"/>
    </source>
</evidence>
<sequence length="777" mass="87138">MQHFEAPVHVEQDGFRAAREYLVIASRNKWVILGSLALSLVLALAYYLIATKYYQSNTLIVAEGPKGINSVIDRFDSGGRKGDLEDKFDQILFLIQRQIISPDFLGEVAKETGLYADGLDEEGQADILYQVARRTRVERVKMDASAGFSSSTFLEGFVIAYMDQDPKTAMRVTTRMADKFIEDTNKEREKEVEGAGEFLDQELQQMKRELEKKEERISQFKKTHVGGLPSQGEANMRSLDRVEVDLVKTNEDLQRHSEKLTMLNQAVQQYRASGQQSPSLVTSRSMEPDPLFKRLRELREQLVKLRAEFWDGYPEVVLVKEEIRQVEDELVNVYGRDAIRSDKAPLDPYLQDLAKLQSEERAEISLLQRRLGQLQVSRQDLEKRLERSPIVEQELLVLERDYSNLKDNYAKILDKRLHTRVQENIEKRQQGGKFRIIEHAMLPLAPVAPNKVKVLALGLLFGCVLGGGLAILRERLTEQFRSPEDVEFLLAGPRLLAAIPDFSSLWQTGNGSDSPQRSALPRLSLGMTMNSRSEVALNNRSAVAQSSFQELDRRFVTKLFPRSMAAEQYRVAAARLQLANGAGGPIVVSVTSAIKGEGKTTTVINLGYTLARDFGRRVLLVDCDFVFPEMAAFLEAPVEYGLVDCLRTNIPPQQAMGAFSDVSCWIMPAGQSVAGSNELLRAGQLSRVLSQLREEFDYILLNAPPILPVATMNVLESHCDLHVLVVRANVTSKQAVKQALGSLRAQKPIHVILNGVASNSLPSYMLDYSPKERSVAV</sequence>
<evidence type="ECO:0000256" key="10">
    <source>
        <dbReference type="ARBA" id="ARBA00022989"/>
    </source>
</evidence>
<dbReference type="InterPro" id="IPR027417">
    <property type="entry name" value="P-loop_NTPase"/>
</dbReference>
<evidence type="ECO:0000259" key="16">
    <source>
        <dbReference type="Pfam" id="PF02706"/>
    </source>
</evidence>
<evidence type="ECO:0000259" key="17">
    <source>
        <dbReference type="Pfam" id="PF13614"/>
    </source>
</evidence>
<evidence type="ECO:0000313" key="19">
    <source>
        <dbReference type="EMBL" id="CUS39703.1"/>
    </source>
</evidence>
<dbReference type="RefSeq" id="WP_090751338.1">
    <property type="nucleotide sequence ID" value="NZ_CZQA01000015.1"/>
</dbReference>
<evidence type="ECO:0000256" key="14">
    <source>
        <dbReference type="SAM" id="Coils"/>
    </source>
</evidence>
<feature type="transmembrane region" description="Helical" evidence="15">
    <location>
        <begin position="30"/>
        <end position="49"/>
    </location>
</feature>
<evidence type="ECO:0000256" key="7">
    <source>
        <dbReference type="ARBA" id="ARBA00022741"/>
    </source>
</evidence>
<keyword evidence="12" id="KW-0829">Tyrosine-protein kinase</keyword>
<dbReference type="Pfam" id="PF13614">
    <property type="entry name" value="AAA_31"/>
    <property type="match status" value="1"/>
</dbReference>
<feature type="domain" description="Tyrosine-protein kinase G-rich" evidence="18">
    <location>
        <begin position="391"/>
        <end position="474"/>
    </location>
</feature>
<dbReference type="Pfam" id="PF13807">
    <property type="entry name" value="GNVR"/>
    <property type="match status" value="1"/>
</dbReference>
<feature type="domain" description="AAA" evidence="17">
    <location>
        <begin position="592"/>
        <end position="740"/>
    </location>
</feature>
<keyword evidence="14" id="KW-0175">Coiled coil</keyword>
<dbReference type="OrthoDB" id="9773088at2"/>
<dbReference type="InterPro" id="IPR005702">
    <property type="entry name" value="Wzc-like_C"/>
</dbReference>
<dbReference type="Gene3D" id="3.40.50.300">
    <property type="entry name" value="P-loop containing nucleotide triphosphate hydrolases"/>
    <property type="match status" value="1"/>
</dbReference>
<dbReference type="STRING" id="1742972.COMA1_90018"/>
<evidence type="ECO:0000256" key="15">
    <source>
        <dbReference type="SAM" id="Phobius"/>
    </source>
</evidence>
<evidence type="ECO:0000256" key="1">
    <source>
        <dbReference type="ARBA" id="ARBA00004429"/>
    </source>
</evidence>
<dbReference type="CDD" id="cd05387">
    <property type="entry name" value="BY-kinase"/>
    <property type="match status" value="1"/>
</dbReference>
<reference evidence="19 20" key="1">
    <citation type="submission" date="2015-10" db="EMBL/GenBank/DDBJ databases">
        <authorList>
            <person name="Gilbert D.G."/>
        </authorList>
    </citation>
    <scope>NUCLEOTIDE SEQUENCE [LARGE SCALE GENOMIC DNA]</scope>
    <source>
        <strain evidence="19">COMA1</strain>
    </source>
</reference>
<feature type="domain" description="Polysaccharide chain length determinant N-terminal" evidence="16">
    <location>
        <begin position="24"/>
        <end position="111"/>
    </location>
</feature>
<evidence type="ECO:0000256" key="13">
    <source>
        <dbReference type="ARBA" id="ARBA00053015"/>
    </source>
</evidence>
<keyword evidence="20" id="KW-1185">Reference proteome</keyword>
<evidence type="ECO:0000256" key="9">
    <source>
        <dbReference type="ARBA" id="ARBA00022840"/>
    </source>
</evidence>
<feature type="coiled-coil region" evidence="14">
    <location>
        <begin position="364"/>
        <end position="415"/>
    </location>
</feature>
<dbReference type="AlphaFoldDB" id="A0A0S4LQ78"/>
<dbReference type="SUPFAM" id="SSF52540">
    <property type="entry name" value="P-loop containing nucleoside triphosphate hydrolases"/>
    <property type="match status" value="1"/>
</dbReference>
<keyword evidence="8" id="KW-0418">Kinase</keyword>
<keyword evidence="3" id="KW-1003">Cell membrane</keyword>
<comment type="similarity">
    <text evidence="2">Belongs to the etk/wzc family.</text>
</comment>
<proteinExistence type="inferred from homology"/>
<evidence type="ECO:0000256" key="8">
    <source>
        <dbReference type="ARBA" id="ARBA00022777"/>
    </source>
</evidence>
<comment type="subcellular location">
    <subcellularLocation>
        <location evidence="1">Cell inner membrane</location>
        <topology evidence="1">Multi-pass membrane protein</topology>
    </subcellularLocation>
</comment>
<accession>A0A0S4LQ78</accession>
<dbReference type="InterPro" id="IPR003856">
    <property type="entry name" value="LPS_length_determ_N"/>
</dbReference>
<dbReference type="EMBL" id="CZQA01000015">
    <property type="protein sequence ID" value="CUS39703.1"/>
    <property type="molecule type" value="Genomic_DNA"/>
</dbReference>
<dbReference type="Pfam" id="PF02706">
    <property type="entry name" value="Wzz"/>
    <property type="match status" value="1"/>
</dbReference>
<keyword evidence="9" id="KW-0067">ATP-binding</keyword>
<gene>
    <name evidence="19" type="ORF">COMA1_90018</name>
</gene>
<dbReference type="InterPro" id="IPR050445">
    <property type="entry name" value="Bact_polysacc_biosynth/exp"/>
</dbReference>
<feature type="coiled-coil region" evidence="14">
    <location>
        <begin position="196"/>
        <end position="273"/>
    </location>
</feature>
<keyword evidence="4" id="KW-0997">Cell inner membrane</keyword>
<dbReference type="Proteomes" id="UP000199032">
    <property type="component" value="Unassembled WGS sequence"/>
</dbReference>
<dbReference type="InterPro" id="IPR025669">
    <property type="entry name" value="AAA_dom"/>
</dbReference>
<evidence type="ECO:0000256" key="2">
    <source>
        <dbReference type="ARBA" id="ARBA00008883"/>
    </source>
</evidence>
<dbReference type="PANTHER" id="PTHR32309">
    <property type="entry name" value="TYROSINE-PROTEIN KINASE"/>
    <property type="match status" value="1"/>
</dbReference>
<keyword evidence="11 15" id="KW-0472">Membrane</keyword>
<keyword evidence="6 15" id="KW-0812">Transmembrane</keyword>
<keyword evidence="7" id="KW-0547">Nucleotide-binding</keyword>
<evidence type="ECO:0000313" key="20">
    <source>
        <dbReference type="Proteomes" id="UP000199032"/>
    </source>
</evidence>
<keyword evidence="10 15" id="KW-1133">Transmembrane helix</keyword>
<evidence type="ECO:0000256" key="11">
    <source>
        <dbReference type="ARBA" id="ARBA00023136"/>
    </source>
</evidence>